<gene>
    <name evidence="2" type="ORF">TTHERM_00594280</name>
</gene>
<dbReference type="Proteomes" id="UP000009168">
    <property type="component" value="Unassembled WGS sequence"/>
</dbReference>
<keyword evidence="3" id="KW-1185">Reference proteome</keyword>
<accession>Q232G9</accession>
<dbReference type="SMART" id="SM01411">
    <property type="entry name" value="Ephrin_rec_like"/>
    <property type="match status" value="3"/>
</dbReference>
<evidence type="ECO:0000313" key="2">
    <source>
        <dbReference type="EMBL" id="EAR91443.1"/>
    </source>
</evidence>
<dbReference type="AlphaFoldDB" id="Q232G9"/>
<dbReference type="SUPFAM" id="SSF57184">
    <property type="entry name" value="Growth factor receptor domain"/>
    <property type="match status" value="1"/>
</dbReference>
<evidence type="ECO:0000256" key="1">
    <source>
        <dbReference type="SAM" id="SignalP"/>
    </source>
</evidence>
<feature type="chain" id="PRO_5004201379" evidence="1">
    <location>
        <begin position="20"/>
        <end position="257"/>
    </location>
</feature>
<dbReference type="HOGENOM" id="CLU_038438_0_0_1"/>
<dbReference type="KEGG" id="tet:TTHERM_00594280"/>
<keyword evidence="1" id="KW-0732">Signal</keyword>
<dbReference type="OMA" id="NTGCACK"/>
<reference evidence="3" key="1">
    <citation type="journal article" date="2006" name="PLoS Biol.">
        <title>Macronuclear genome sequence of the ciliate Tetrahymena thermophila, a model eukaryote.</title>
        <authorList>
            <person name="Eisen J.A."/>
            <person name="Coyne R.S."/>
            <person name="Wu M."/>
            <person name="Wu D."/>
            <person name="Thiagarajan M."/>
            <person name="Wortman J.R."/>
            <person name="Badger J.H."/>
            <person name="Ren Q."/>
            <person name="Amedeo P."/>
            <person name="Jones K.M."/>
            <person name="Tallon L.J."/>
            <person name="Delcher A.L."/>
            <person name="Salzberg S.L."/>
            <person name="Silva J.C."/>
            <person name="Haas B.J."/>
            <person name="Majoros W.H."/>
            <person name="Farzad M."/>
            <person name="Carlton J.M."/>
            <person name="Smith R.K. Jr."/>
            <person name="Garg J."/>
            <person name="Pearlman R.E."/>
            <person name="Karrer K.M."/>
            <person name="Sun L."/>
            <person name="Manning G."/>
            <person name="Elde N.C."/>
            <person name="Turkewitz A.P."/>
            <person name="Asai D.J."/>
            <person name="Wilkes D.E."/>
            <person name="Wang Y."/>
            <person name="Cai H."/>
            <person name="Collins K."/>
            <person name="Stewart B.A."/>
            <person name="Lee S.R."/>
            <person name="Wilamowska K."/>
            <person name="Weinberg Z."/>
            <person name="Ruzzo W.L."/>
            <person name="Wloga D."/>
            <person name="Gaertig J."/>
            <person name="Frankel J."/>
            <person name="Tsao C.-C."/>
            <person name="Gorovsky M.A."/>
            <person name="Keeling P.J."/>
            <person name="Waller R.F."/>
            <person name="Patron N.J."/>
            <person name="Cherry J.M."/>
            <person name="Stover N.A."/>
            <person name="Krieger C.J."/>
            <person name="del Toro C."/>
            <person name="Ryder H.F."/>
            <person name="Williamson S.C."/>
            <person name="Barbeau R.A."/>
            <person name="Hamilton E.P."/>
            <person name="Orias E."/>
        </authorList>
    </citation>
    <scope>NUCLEOTIDE SEQUENCE [LARGE SCALE GENOMIC DNA]</scope>
    <source>
        <strain evidence="3">SB210</strain>
    </source>
</reference>
<name>Q232G9_TETTS</name>
<dbReference type="EMBL" id="GG662781">
    <property type="protein sequence ID" value="EAR91443.1"/>
    <property type="molecule type" value="Genomic_DNA"/>
</dbReference>
<proteinExistence type="predicted"/>
<feature type="signal peptide" evidence="1">
    <location>
        <begin position="1"/>
        <end position="19"/>
    </location>
</feature>
<organism evidence="2 3">
    <name type="scientific">Tetrahymena thermophila (strain SB210)</name>
    <dbReference type="NCBI Taxonomy" id="312017"/>
    <lineage>
        <taxon>Eukaryota</taxon>
        <taxon>Sar</taxon>
        <taxon>Alveolata</taxon>
        <taxon>Ciliophora</taxon>
        <taxon>Intramacronucleata</taxon>
        <taxon>Oligohymenophorea</taxon>
        <taxon>Hymenostomatida</taxon>
        <taxon>Tetrahymenina</taxon>
        <taxon>Tetrahymenidae</taxon>
        <taxon>Tetrahymena</taxon>
    </lineage>
</organism>
<evidence type="ECO:0000313" key="3">
    <source>
        <dbReference type="Proteomes" id="UP000009168"/>
    </source>
</evidence>
<protein>
    <submittedName>
        <fullName evidence="2">Immobilization antigen</fullName>
    </submittedName>
</protein>
<dbReference type="InterPro" id="IPR009030">
    <property type="entry name" value="Growth_fac_rcpt_cys_sf"/>
</dbReference>
<dbReference type="InParanoid" id="Q232G9"/>
<dbReference type="RefSeq" id="XP_001011688.1">
    <property type="nucleotide sequence ID" value="XM_001011688.1"/>
</dbReference>
<sequence length="257" mass="25325">MKAISLILISLAVIATVNACTDAHATAGNGGTCFCNAGYYGTSTDVNGAGSCQKCPDGTTSAAATTSGTLVSSCTCIDVNAIPNGANTGCACKDNFYGKPTSSGASGCTPCPTGSISTFGSYSVDYCFCVDSNSVKNSSNTACQCKDNFYGTPNPTKGGATGCTACPSGTTSTAGTTDMSSCACPDTNASLNSANPPVCQCKANFYGSPTTSGASGCTACPNGQTAPAGSASNVCKASSSTYILPIVSLLFSLLMLI</sequence>
<dbReference type="GeneID" id="7834087"/>